<comment type="caution">
    <text evidence="1">The sequence shown here is derived from an EMBL/GenBank/DDBJ whole genome shotgun (WGS) entry which is preliminary data.</text>
</comment>
<sequence>MTQWIPAGAARQKALLTSAANDTKWDELRLAMYGMASPPDFRCMMLSGHYGASDSEWYYHFRIGGYADIEFVDILPRTDADRPEILSHLKAIGLAGHATEQGFRVYGYLRPGQAVDRF</sequence>
<gene>
    <name evidence="1" type="ORF">GGR46_001378</name>
</gene>
<reference evidence="1 2" key="1">
    <citation type="submission" date="2020-08" db="EMBL/GenBank/DDBJ databases">
        <title>Genomic Encyclopedia of Type Strains, Phase IV (KMG-IV): sequencing the most valuable type-strain genomes for metagenomic binning, comparative biology and taxonomic classification.</title>
        <authorList>
            <person name="Goeker M."/>
        </authorList>
    </citation>
    <scope>NUCLEOTIDE SEQUENCE [LARGE SCALE GENOMIC DNA]</scope>
    <source>
        <strain evidence="1 2">DSM 101806</strain>
    </source>
</reference>
<dbReference type="Proteomes" id="UP000557392">
    <property type="component" value="Unassembled WGS sequence"/>
</dbReference>
<accession>A0A7W6JQW1</accession>
<dbReference type="Pfam" id="PF20383">
    <property type="entry name" value="DUF6678"/>
    <property type="match status" value="1"/>
</dbReference>
<dbReference type="RefSeq" id="WP_183995823.1">
    <property type="nucleotide sequence ID" value="NZ_JACIEH010000001.1"/>
</dbReference>
<dbReference type="InterPro" id="IPR046500">
    <property type="entry name" value="DUF6678"/>
</dbReference>
<dbReference type="AlphaFoldDB" id="A0A7W6JQW1"/>
<evidence type="ECO:0000313" key="2">
    <source>
        <dbReference type="Proteomes" id="UP000557392"/>
    </source>
</evidence>
<organism evidence="1 2">
    <name type="scientific">Sphingomonas kyeonggiensis</name>
    <dbReference type="NCBI Taxonomy" id="1268553"/>
    <lineage>
        <taxon>Bacteria</taxon>
        <taxon>Pseudomonadati</taxon>
        <taxon>Pseudomonadota</taxon>
        <taxon>Alphaproteobacteria</taxon>
        <taxon>Sphingomonadales</taxon>
        <taxon>Sphingomonadaceae</taxon>
        <taxon>Sphingomonas</taxon>
    </lineage>
</organism>
<keyword evidence="2" id="KW-1185">Reference proteome</keyword>
<protein>
    <submittedName>
        <fullName evidence="1">Uncharacterized protein</fullName>
    </submittedName>
</protein>
<name>A0A7W6JQW1_9SPHN</name>
<dbReference type="EMBL" id="JACIEH010000001">
    <property type="protein sequence ID" value="MBB4097845.1"/>
    <property type="molecule type" value="Genomic_DNA"/>
</dbReference>
<evidence type="ECO:0000313" key="1">
    <source>
        <dbReference type="EMBL" id="MBB4097845.1"/>
    </source>
</evidence>
<proteinExistence type="predicted"/>